<reference evidence="1 2" key="1">
    <citation type="submission" date="2018-05" db="EMBL/GenBank/DDBJ databases">
        <title>Freshwater and sediment microbial communities from various areas in North America, analyzing microbe dynamics in response to fracking.</title>
        <authorList>
            <person name="Lamendella R."/>
        </authorList>
    </citation>
    <scope>NUCLEOTIDE SEQUENCE [LARGE SCALE GENOMIC DNA]</scope>
    <source>
        <strain evidence="1 2">15_TX</strain>
    </source>
</reference>
<organism evidence="1 2">
    <name type="scientific">Cytobacillus oceanisediminis</name>
    <dbReference type="NCBI Taxonomy" id="665099"/>
    <lineage>
        <taxon>Bacteria</taxon>
        <taxon>Bacillati</taxon>
        <taxon>Bacillota</taxon>
        <taxon>Bacilli</taxon>
        <taxon>Bacillales</taxon>
        <taxon>Bacillaceae</taxon>
        <taxon>Cytobacillus</taxon>
    </lineage>
</organism>
<proteinExistence type="predicted"/>
<gene>
    <name evidence="1" type="ORF">DFO73_10552</name>
</gene>
<protein>
    <recommendedName>
        <fullName evidence="3">Antibiotic biosynthesis monooxygenase</fullName>
    </recommendedName>
</protein>
<dbReference type="AlphaFoldDB" id="A0A2V2ZXI7"/>
<evidence type="ECO:0000313" key="1">
    <source>
        <dbReference type="EMBL" id="PWW28817.1"/>
    </source>
</evidence>
<evidence type="ECO:0008006" key="3">
    <source>
        <dbReference type="Google" id="ProtNLM"/>
    </source>
</evidence>
<name>A0A2V2ZXI7_9BACI</name>
<evidence type="ECO:0000313" key="2">
    <source>
        <dbReference type="Proteomes" id="UP000247150"/>
    </source>
</evidence>
<dbReference type="OrthoDB" id="2376332at2"/>
<sequence length="107" mass="12880">MFVKVYQYHIRPESEQELLHIQQKAGGIYRNYIEVQTTFLQNKEDKTLWTEISSFQSEEDYHKLLPLINKDPRIQDLYRRFEFLLISGIKEESYYKKDENQGGAKSD</sequence>
<dbReference type="RefSeq" id="WP_110064866.1">
    <property type="nucleotide sequence ID" value="NZ_QGTW01000005.1"/>
</dbReference>
<accession>A0A2V2ZXI7</accession>
<dbReference type="EMBL" id="QGTW01000005">
    <property type="protein sequence ID" value="PWW28817.1"/>
    <property type="molecule type" value="Genomic_DNA"/>
</dbReference>
<comment type="caution">
    <text evidence="1">The sequence shown here is derived from an EMBL/GenBank/DDBJ whole genome shotgun (WGS) entry which is preliminary data.</text>
</comment>
<dbReference type="Proteomes" id="UP000247150">
    <property type="component" value="Unassembled WGS sequence"/>
</dbReference>